<evidence type="ECO:0000313" key="3">
    <source>
        <dbReference type="Proteomes" id="UP000199226"/>
    </source>
</evidence>
<sequence length="203" mass="24057">MKPKIKMEENPPKRVLQFLRWFCREDYLEEIEGDLTEIFIRQYKRNPRKANWKFAWNVIKYLRPEFLKPLKDHYLMYKNYSQIMKLFMPIAFIVLFVMAILSLIPIKANKENSAEMIANVMAVKQGGLNDIVFSLQGLRGIYYISHITKNDLNADSLSRRLIGQTVKIYYAKPHFWALLSPTTNTIQITELRLGNEVIFSEFR</sequence>
<dbReference type="NCBIfam" id="NF038404">
    <property type="entry name" value="perm_prefix_2"/>
    <property type="match status" value="1"/>
</dbReference>
<evidence type="ECO:0000313" key="2">
    <source>
        <dbReference type="EMBL" id="SDL79998.1"/>
    </source>
</evidence>
<dbReference type="AlphaFoldDB" id="A0A1G9N0I1"/>
<gene>
    <name evidence="2" type="ORF">SAMN05421813_102187</name>
</gene>
<name>A0A1G9N0I1_9SPHI</name>
<dbReference type="Proteomes" id="UP000199226">
    <property type="component" value="Unassembled WGS sequence"/>
</dbReference>
<accession>A0A1G9N0I1</accession>
<dbReference type="OrthoDB" id="799959at2"/>
<evidence type="ECO:0000256" key="1">
    <source>
        <dbReference type="SAM" id="Phobius"/>
    </source>
</evidence>
<keyword evidence="1" id="KW-0812">Transmembrane</keyword>
<keyword evidence="1" id="KW-0472">Membrane</keyword>
<proteinExistence type="predicted"/>
<feature type="transmembrane region" description="Helical" evidence="1">
    <location>
        <begin position="86"/>
        <end position="106"/>
    </location>
</feature>
<dbReference type="RefSeq" id="WP_090699069.1">
    <property type="nucleotide sequence ID" value="NZ_FNHH01000002.1"/>
</dbReference>
<keyword evidence="3" id="KW-1185">Reference proteome</keyword>
<dbReference type="STRING" id="990371.SAMN05421813_102187"/>
<organism evidence="2 3">
    <name type="scientific">Daejeonella rubra</name>
    <dbReference type="NCBI Taxonomy" id="990371"/>
    <lineage>
        <taxon>Bacteria</taxon>
        <taxon>Pseudomonadati</taxon>
        <taxon>Bacteroidota</taxon>
        <taxon>Sphingobacteriia</taxon>
        <taxon>Sphingobacteriales</taxon>
        <taxon>Sphingobacteriaceae</taxon>
        <taxon>Daejeonella</taxon>
    </lineage>
</organism>
<protein>
    <submittedName>
        <fullName evidence="2">Uncharacterized protein</fullName>
    </submittedName>
</protein>
<keyword evidence="1" id="KW-1133">Transmembrane helix</keyword>
<dbReference type="InterPro" id="IPR047699">
    <property type="entry name" value="Permease_put_prefix"/>
</dbReference>
<reference evidence="3" key="1">
    <citation type="submission" date="2016-10" db="EMBL/GenBank/DDBJ databases">
        <authorList>
            <person name="Varghese N."/>
            <person name="Submissions S."/>
        </authorList>
    </citation>
    <scope>NUCLEOTIDE SEQUENCE [LARGE SCALE GENOMIC DNA]</scope>
    <source>
        <strain evidence="3">DSM 24536</strain>
    </source>
</reference>
<dbReference type="EMBL" id="FNHH01000002">
    <property type="protein sequence ID" value="SDL79998.1"/>
    <property type="molecule type" value="Genomic_DNA"/>
</dbReference>